<dbReference type="InterPro" id="IPR014757">
    <property type="entry name" value="Tscrpt_reg_IclR_C"/>
</dbReference>
<dbReference type="InterPro" id="IPR005471">
    <property type="entry name" value="Tscrpt_reg_IclR_N"/>
</dbReference>
<dbReference type="PANTHER" id="PTHR30136">
    <property type="entry name" value="HELIX-TURN-HELIX TRANSCRIPTIONAL REGULATOR, ICLR FAMILY"/>
    <property type="match status" value="1"/>
</dbReference>
<dbReference type="Gene3D" id="3.30.450.40">
    <property type="match status" value="1"/>
</dbReference>
<organism evidence="6 7">
    <name type="scientific">Pseudooceanicola albus</name>
    <dbReference type="NCBI Taxonomy" id="2692189"/>
    <lineage>
        <taxon>Bacteria</taxon>
        <taxon>Pseudomonadati</taxon>
        <taxon>Pseudomonadota</taxon>
        <taxon>Alphaproteobacteria</taxon>
        <taxon>Rhodobacterales</taxon>
        <taxon>Paracoccaceae</taxon>
        <taxon>Pseudooceanicola</taxon>
    </lineage>
</organism>
<dbReference type="Pfam" id="PF01614">
    <property type="entry name" value="IclR_C"/>
    <property type="match status" value="1"/>
</dbReference>
<dbReference type="SMART" id="SM00346">
    <property type="entry name" value="HTH_ICLR"/>
    <property type="match status" value="1"/>
</dbReference>
<keyword evidence="3" id="KW-0804">Transcription</keyword>
<proteinExistence type="predicted"/>
<dbReference type="InterPro" id="IPR036390">
    <property type="entry name" value="WH_DNA-bd_sf"/>
</dbReference>
<evidence type="ECO:0000259" key="5">
    <source>
        <dbReference type="PROSITE" id="PS51078"/>
    </source>
</evidence>
<reference evidence="6 7" key="1">
    <citation type="submission" date="2019-12" db="EMBL/GenBank/DDBJ databases">
        <authorList>
            <person name="Li M."/>
        </authorList>
    </citation>
    <scope>NUCLEOTIDE SEQUENCE [LARGE SCALE GENOMIC DNA]</scope>
    <source>
        <strain evidence="6 7">GBMRC 2024</strain>
    </source>
</reference>
<dbReference type="PROSITE" id="PS51077">
    <property type="entry name" value="HTH_ICLR"/>
    <property type="match status" value="1"/>
</dbReference>
<dbReference type="AlphaFoldDB" id="A0A6L7G505"/>
<dbReference type="InterPro" id="IPR050707">
    <property type="entry name" value="HTH_MetabolicPath_Reg"/>
</dbReference>
<accession>A0A6L7G505</accession>
<evidence type="ECO:0000256" key="3">
    <source>
        <dbReference type="ARBA" id="ARBA00023163"/>
    </source>
</evidence>
<dbReference type="InterPro" id="IPR036388">
    <property type="entry name" value="WH-like_DNA-bd_sf"/>
</dbReference>
<sequence>MSSALEKGLSVISFLAHRPEGASVTEIAKELDLPPSGVHRLLKELEGLGYTRQFQDHGNYCLTLKLATAGLAFLNRTGIPDLSQPILDRLAQSTHELIRMALFDGDSLVWVGVSQGATTGLRYDPGSDHGLIAHLASSSCGQVWLADLSDDAAIAAVMKQGLEKPGGAGVSAPRTVAELMEILNTTRRQGYACNTNSFMLGMSAMAVLIRHPDTGQPIGTVSIAGPSARVTPDLQRDFLPELQRAAEELAEASLAGRSFTRWYDETLGRRQALK</sequence>
<dbReference type="GO" id="GO:0003677">
    <property type="term" value="F:DNA binding"/>
    <property type="evidence" value="ECO:0007669"/>
    <property type="project" value="UniProtKB-KW"/>
</dbReference>
<evidence type="ECO:0000259" key="4">
    <source>
        <dbReference type="PROSITE" id="PS51077"/>
    </source>
</evidence>
<dbReference type="RefSeq" id="WP_160895058.1">
    <property type="nucleotide sequence ID" value="NZ_WUMU01000016.1"/>
</dbReference>
<evidence type="ECO:0000313" key="7">
    <source>
        <dbReference type="Proteomes" id="UP000477911"/>
    </source>
</evidence>
<dbReference type="Pfam" id="PF09339">
    <property type="entry name" value="HTH_IclR"/>
    <property type="match status" value="1"/>
</dbReference>
<protein>
    <submittedName>
        <fullName evidence="6">Helix-turn-helix domain-containing protein</fullName>
    </submittedName>
</protein>
<keyword evidence="2" id="KW-0238">DNA-binding</keyword>
<dbReference type="InterPro" id="IPR011991">
    <property type="entry name" value="ArsR-like_HTH"/>
</dbReference>
<gene>
    <name evidence="6" type="ORF">GR170_13855</name>
</gene>
<dbReference type="InterPro" id="IPR029016">
    <property type="entry name" value="GAF-like_dom_sf"/>
</dbReference>
<dbReference type="Proteomes" id="UP000477911">
    <property type="component" value="Unassembled WGS sequence"/>
</dbReference>
<dbReference type="PANTHER" id="PTHR30136:SF35">
    <property type="entry name" value="HTH-TYPE TRANSCRIPTIONAL REGULATOR RV1719"/>
    <property type="match status" value="1"/>
</dbReference>
<evidence type="ECO:0000256" key="1">
    <source>
        <dbReference type="ARBA" id="ARBA00023015"/>
    </source>
</evidence>
<dbReference type="SUPFAM" id="SSF46785">
    <property type="entry name" value="Winged helix' DNA-binding domain"/>
    <property type="match status" value="1"/>
</dbReference>
<dbReference type="PROSITE" id="PS51078">
    <property type="entry name" value="ICLR_ED"/>
    <property type="match status" value="1"/>
</dbReference>
<comment type="caution">
    <text evidence="6">The sequence shown here is derived from an EMBL/GenBank/DDBJ whole genome shotgun (WGS) entry which is preliminary data.</text>
</comment>
<feature type="domain" description="IclR-ED" evidence="5">
    <location>
        <begin position="65"/>
        <end position="255"/>
    </location>
</feature>
<dbReference type="Gene3D" id="1.10.10.10">
    <property type="entry name" value="Winged helix-like DNA-binding domain superfamily/Winged helix DNA-binding domain"/>
    <property type="match status" value="1"/>
</dbReference>
<dbReference type="GO" id="GO:0045892">
    <property type="term" value="P:negative regulation of DNA-templated transcription"/>
    <property type="evidence" value="ECO:0007669"/>
    <property type="project" value="TreeGrafter"/>
</dbReference>
<name>A0A6L7G505_9RHOB</name>
<keyword evidence="7" id="KW-1185">Reference proteome</keyword>
<evidence type="ECO:0000256" key="2">
    <source>
        <dbReference type="ARBA" id="ARBA00023125"/>
    </source>
</evidence>
<evidence type="ECO:0000313" key="6">
    <source>
        <dbReference type="EMBL" id="MXN18929.1"/>
    </source>
</evidence>
<feature type="domain" description="HTH iclR-type" evidence="4">
    <location>
        <begin position="2"/>
        <end position="64"/>
    </location>
</feature>
<dbReference type="CDD" id="cd00090">
    <property type="entry name" value="HTH_ARSR"/>
    <property type="match status" value="1"/>
</dbReference>
<dbReference type="EMBL" id="WUMU01000016">
    <property type="protein sequence ID" value="MXN18929.1"/>
    <property type="molecule type" value="Genomic_DNA"/>
</dbReference>
<dbReference type="SUPFAM" id="SSF55781">
    <property type="entry name" value="GAF domain-like"/>
    <property type="match status" value="1"/>
</dbReference>
<dbReference type="GO" id="GO:0003700">
    <property type="term" value="F:DNA-binding transcription factor activity"/>
    <property type="evidence" value="ECO:0007669"/>
    <property type="project" value="TreeGrafter"/>
</dbReference>
<keyword evidence="1" id="KW-0805">Transcription regulation</keyword>